<name>A0A8T3AUB4_DENNO</name>
<comment type="caution">
    <text evidence="2">The sequence shown here is derived from an EMBL/GenBank/DDBJ whole genome shotgun (WGS) entry which is preliminary data.</text>
</comment>
<dbReference type="AlphaFoldDB" id="A0A8T3AUB4"/>
<dbReference type="Proteomes" id="UP000829196">
    <property type="component" value="Unassembled WGS sequence"/>
</dbReference>
<dbReference type="EMBL" id="JAGYWB010000013">
    <property type="protein sequence ID" value="KAI0499697.1"/>
    <property type="molecule type" value="Genomic_DNA"/>
</dbReference>
<gene>
    <name evidence="2" type="ORF">KFK09_017905</name>
</gene>
<keyword evidence="3" id="KW-1185">Reference proteome</keyword>
<evidence type="ECO:0000313" key="2">
    <source>
        <dbReference type="EMBL" id="KAI0499697.1"/>
    </source>
</evidence>
<protein>
    <submittedName>
        <fullName evidence="2">Uncharacterized protein</fullName>
    </submittedName>
</protein>
<reference evidence="2" key="1">
    <citation type="journal article" date="2022" name="Front. Genet.">
        <title>Chromosome-Scale Assembly of the Dendrobium nobile Genome Provides Insights Into the Molecular Mechanism of the Biosynthesis of the Medicinal Active Ingredient of Dendrobium.</title>
        <authorList>
            <person name="Xu Q."/>
            <person name="Niu S.-C."/>
            <person name="Li K.-L."/>
            <person name="Zheng P.-J."/>
            <person name="Zhang X.-J."/>
            <person name="Jia Y."/>
            <person name="Liu Y."/>
            <person name="Niu Y.-X."/>
            <person name="Yu L.-H."/>
            <person name="Chen D.-F."/>
            <person name="Zhang G.-Q."/>
        </authorList>
    </citation>
    <scope>NUCLEOTIDE SEQUENCE</scope>
    <source>
        <tissue evidence="2">Leaf</tissue>
    </source>
</reference>
<evidence type="ECO:0000313" key="3">
    <source>
        <dbReference type="Proteomes" id="UP000829196"/>
    </source>
</evidence>
<sequence length="173" mass="20105">MNLSLITIFFFTVSQRRKKGKKKKEKEEEEEEEEETTLPKENGRQLGLDGVEGRSRRRICREQGRRHRKMEGARHLLLVRTEQSRREGGGSASCLAKTESERLKELGPAVILEKKKDPFCVSPSSKTYESCLSPEPIPEIFFYKTLKTFFFVSFHFVIKEMAKDHLASHQTVR</sequence>
<feature type="compositionally biased region" description="Basic residues" evidence="1">
    <location>
        <begin position="15"/>
        <end position="24"/>
    </location>
</feature>
<organism evidence="2 3">
    <name type="scientific">Dendrobium nobile</name>
    <name type="common">Orchid</name>
    <dbReference type="NCBI Taxonomy" id="94219"/>
    <lineage>
        <taxon>Eukaryota</taxon>
        <taxon>Viridiplantae</taxon>
        <taxon>Streptophyta</taxon>
        <taxon>Embryophyta</taxon>
        <taxon>Tracheophyta</taxon>
        <taxon>Spermatophyta</taxon>
        <taxon>Magnoliopsida</taxon>
        <taxon>Liliopsida</taxon>
        <taxon>Asparagales</taxon>
        <taxon>Orchidaceae</taxon>
        <taxon>Epidendroideae</taxon>
        <taxon>Malaxideae</taxon>
        <taxon>Dendrobiinae</taxon>
        <taxon>Dendrobium</taxon>
    </lineage>
</organism>
<feature type="region of interest" description="Disordered" evidence="1">
    <location>
        <begin position="15"/>
        <end position="49"/>
    </location>
</feature>
<accession>A0A8T3AUB4</accession>
<proteinExistence type="predicted"/>
<evidence type="ECO:0000256" key="1">
    <source>
        <dbReference type="SAM" id="MobiDB-lite"/>
    </source>
</evidence>
<feature type="compositionally biased region" description="Acidic residues" evidence="1">
    <location>
        <begin position="27"/>
        <end position="36"/>
    </location>
</feature>